<dbReference type="InterPro" id="IPR025110">
    <property type="entry name" value="AMP-bd_C"/>
</dbReference>
<accession>A0A1D6JMW4</accession>
<evidence type="ECO:0007829" key="16">
    <source>
        <dbReference type="PeptideAtlas" id="A0A1D6JMW4"/>
    </source>
</evidence>
<dbReference type="Gramene" id="Zm00001eb442060_T001">
    <property type="protein sequence ID" value="Zm00001eb442060_P001"/>
    <property type="gene ID" value="Zm00001eb442060"/>
</dbReference>
<evidence type="ECO:0000256" key="5">
    <source>
        <dbReference type="ARBA" id="ARBA00022832"/>
    </source>
</evidence>
<dbReference type="PANTHER" id="PTHR43859">
    <property type="entry name" value="ACYL-ACTIVATING ENZYME"/>
    <property type="match status" value="1"/>
</dbReference>
<keyword evidence="6" id="KW-0460">Magnesium</keyword>
<dbReference type="GeneID" id="103631672"/>
<feature type="domain" description="AMP-binding enzyme C-terminal" evidence="12">
    <location>
        <begin position="545"/>
        <end position="619"/>
    </location>
</feature>
<dbReference type="Gramene" id="Zm00001eb002720_T001">
    <property type="protein sequence ID" value="Zm00001eb002720_P001"/>
    <property type="gene ID" value="Zm00001eb002720"/>
</dbReference>
<dbReference type="KEGG" id="zma:103631672"/>
<evidence type="ECO:0000256" key="8">
    <source>
        <dbReference type="ARBA" id="ARBA00034219"/>
    </source>
</evidence>
<dbReference type="EnsemblPlants" id="Zm00001eb002720_T001">
    <property type="protein sequence ID" value="Zm00001eb002720_P001"/>
    <property type="gene ID" value="Zm00001eb002720"/>
</dbReference>
<comment type="catalytic activity">
    <reaction evidence="8">
        <text>(E)-4-coumarate + ATP + H(+) = (E)-4-coumaroyl-AMP + diphosphate</text>
        <dbReference type="Rhea" id="RHEA:72419"/>
        <dbReference type="ChEBI" id="CHEBI:12876"/>
        <dbReference type="ChEBI" id="CHEBI:15378"/>
        <dbReference type="ChEBI" id="CHEBI:30616"/>
        <dbReference type="ChEBI" id="CHEBI:33019"/>
        <dbReference type="ChEBI" id="CHEBI:192348"/>
    </reaction>
    <physiologicalReaction direction="left-to-right" evidence="8">
        <dbReference type="Rhea" id="RHEA:72420"/>
    </physiologicalReaction>
</comment>
<evidence type="ECO:0000256" key="6">
    <source>
        <dbReference type="ARBA" id="ARBA00022842"/>
    </source>
</evidence>
<dbReference type="FunFam" id="3.30.300.30:FF:000008">
    <property type="entry name" value="2,3-dihydroxybenzoate-AMP ligase"/>
    <property type="match status" value="1"/>
</dbReference>
<dbReference type="GO" id="GO:0009698">
    <property type="term" value="P:phenylpropanoid metabolic process"/>
    <property type="evidence" value="ECO:0007669"/>
    <property type="project" value="UniProtKB-ARBA"/>
</dbReference>
<evidence type="ECO:0000256" key="4">
    <source>
        <dbReference type="ARBA" id="ARBA00022598"/>
    </source>
</evidence>
<evidence type="ECO:0000256" key="1">
    <source>
        <dbReference type="ARBA" id="ARBA00001946"/>
    </source>
</evidence>
<dbReference type="InterPro" id="IPR045851">
    <property type="entry name" value="AMP-bd_C_sf"/>
</dbReference>
<dbReference type="Gene3D" id="3.40.50.12780">
    <property type="entry name" value="N-terminal domain of ligase-like"/>
    <property type="match status" value="1"/>
</dbReference>
<dbReference type="GO" id="GO:0006631">
    <property type="term" value="P:fatty acid metabolic process"/>
    <property type="evidence" value="ECO:0007669"/>
    <property type="project" value="UniProtKB-KW"/>
</dbReference>
<dbReference type="InterPro" id="IPR042099">
    <property type="entry name" value="ANL_N_sf"/>
</dbReference>
<keyword evidence="7" id="KW-0443">Lipid metabolism</keyword>
<dbReference type="OrthoDB" id="10253115at2759"/>
<comment type="catalytic activity">
    <reaction evidence="10">
        <text>(E)-4-coumarate + ATP + CoA = (E)-4-coumaroyl-CoA + AMP + diphosphate</text>
        <dbReference type="Rhea" id="RHEA:19641"/>
        <dbReference type="ChEBI" id="CHEBI:12876"/>
        <dbReference type="ChEBI" id="CHEBI:30616"/>
        <dbReference type="ChEBI" id="CHEBI:33019"/>
        <dbReference type="ChEBI" id="CHEBI:57287"/>
        <dbReference type="ChEBI" id="CHEBI:85008"/>
        <dbReference type="ChEBI" id="CHEBI:456215"/>
        <dbReference type="EC" id="6.2.1.12"/>
    </reaction>
    <physiologicalReaction direction="left-to-right" evidence="10">
        <dbReference type="Rhea" id="RHEA:19642"/>
    </physiologicalReaction>
</comment>
<evidence type="ECO:0000313" key="13">
    <source>
        <dbReference type="EMBL" id="ONL93386.1"/>
    </source>
</evidence>
<evidence type="ECO:0000259" key="12">
    <source>
        <dbReference type="Pfam" id="PF13193"/>
    </source>
</evidence>
<evidence type="ECO:0000313" key="15">
    <source>
        <dbReference type="Proteomes" id="UP000007305"/>
    </source>
</evidence>
<dbReference type="InterPro" id="IPR020845">
    <property type="entry name" value="AMP-binding_CS"/>
</dbReference>
<organism evidence="13">
    <name type="scientific">Zea mays</name>
    <name type="common">Maize</name>
    <dbReference type="NCBI Taxonomy" id="4577"/>
    <lineage>
        <taxon>Eukaryota</taxon>
        <taxon>Viridiplantae</taxon>
        <taxon>Streptophyta</taxon>
        <taxon>Embryophyta</taxon>
        <taxon>Tracheophyta</taxon>
        <taxon>Spermatophyta</taxon>
        <taxon>Magnoliopsida</taxon>
        <taxon>Liliopsida</taxon>
        <taxon>Poales</taxon>
        <taxon>Poaceae</taxon>
        <taxon>PACMAD clade</taxon>
        <taxon>Panicoideae</taxon>
        <taxon>Andropogonodae</taxon>
        <taxon>Andropogoneae</taxon>
        <taxon>Tripsacinae</taxon>
        <taxon>Zea</taxon>
    </lineage>
</organism>
<dbReference type="AlphaFoldDB" id="A0A1D6JMW4"/>
<dbReference type="CDD" id="cd12118">
    <property type="entry name" value="ttLC_FACS_AEE21_like"/>
    <property type="match status" value="1"/>
</dbReference>
<dbReference type="STRING" id="4577.A0A1D6JMW4"/>
<keyword evidence="15" id="KW-1185">Reference proteome</keyword>
<dbReference type="KEGG" id="zma:118473309"/>
<dbReference type="OMA" id="LWSHTMA"/>
<comment type="catalytic activity">
    <reaction evidence="9">
        <text>(E)-4-coumaroyl-AMP + CoA = (E)-4-coumaroyl-CoA + AMP + H(+)</text>
        <dbReference type="Rhea" id="RHEA:72423"/>
        <dbReference type="ChEBI" id="CHEBI:15378"/>
        <dbReference type="ChEBI" id="CHEBI:57287"/>
        <dbReference type="ChEBI" id="CHEBI:85008"/>
        <dbReference type="ChEBI" id="CHEBI:192348"/>
        <dbReference type="ChEBI" id="CHEBI:456215"/>
    </reaction>
    <physiologicalReaction direction="left-to-right" evidence="9">
        <dbReference type="Rhea" id="RHEA:72424"/>
    </physiologicalReaction>
</comment>
<dbReference type="EC" id="6.2.1.12" evidence="3"/>
<dbReference type="Pfam" id="PF13193">
    <property type="entry name" value="AMP-binding_C"/>
    <property type="match status" value="1"/>
</dbReference>
<dbReference type="eggNOG" id="KOG1176">
    <property type="taxonomic scope" value="Eukaryota"/>
</dbReference>
<keyword evidence="4" id="KW-0436">Ligase</keyword>
<dbReference type="GO" id="GO:0016207">
    <property type="term" value="F:4-coumarate-CoA ligase activity"/>
    <property type="evidence" value="ECO:0007669"/>
    <property type="project" value="UniProtKB-EC"/>
</dbReference>
<dbReference type="SMR" id="A0A1D6JMW4"/>
<gene>
    <name evidence="14" type="primary">LOC103631672</name>
    <name evidence="13" type="ORF">ZEAMMB73_Zm00001d027535</name>
</gene>
<protein>
    <recommendedName>
        <fullName evidence="3">4-coumarate--CoA ligase</fullName>
        <ecNumber evidence="3">6.2.1.12</ecNumber>
    </recommendedName>
</protein>
<dbReference type="InterPro" id="IPR000873">
    <property type="entry name" value="AMP-dep_synth/lig_dom"/>
</dbReference>
<evidence type="ECO:0000256" key="3">
    <source>
        <dbReference type="ARBA" id="ARBA00012959"/>
    </source>
</evidence>
<reference evidence="13 15" key="1">
    <citation type="submission" date="2015-12" db="EMBL/GenBank/DDBJ databases">
        <title>Update maize B73 reference genome by single molecule sequencing technologies.</title>
        <authorList>
            <consortium name="Maize Genome Sequencing Project"/>
            <person name="Ware D."/>
        </authorList>
    </citation>
    <scope>NUCLEOTIDE SEQUENCE [LARGE SCALE GENOMIC DNA]</scope>
    <source>
        <strain evidence="15">cv. B73</strain>
        <tissue evidence="13">Seedling</tissue>
    </source>
</reference>
<sequence length="644" mass="70392">MRAAAASAIRRLLPRYSISSGGGLHRHSQSQNQSGYCFNPHWDYTNRLARPRALLDFSPCHPRWSSPSSPRSVASPQFFCSLSGTEEEEAVVLDMDAGTVRCAANHAPLSPISFIERAAAVYGARPAVVYGDRRHTWAETRGRCLRVAAALATRFGIARGDVVAVLSPNVPAMYELHFAVPMAGAVLCTLNTRHDAAMVSVLLKHSGAKVFLVESNLLDVGRAAMKRLAESNSAAALPVLLTISDDTDSDDYEDLVRNGPARFDIRWPADELDPIALNYTSGTTSRPKGVVYSHRGAYLNTIATVLAYDITAMPTYLWTVPMFHCNGWNLPWGVAMQGGTNVCLRHFTGEVIFDSITRHGVTHMGGAPTVLNMMANARTATAERKPLPWPVRVMTGGAPPPPRVLFAVEELGFVVYQIYGLTETYGPATVCTWMPEWDALPAEERARLKARQGFHHVAMQDVDVMNPSTMESVPHDGQTVGEVMFRGNTVMSGYYKDLKATKESMAGGWLHTGDLAVRHPDGYIQIKDRAKDIIISGGENISSIEVESVIFSHPAVLEAAVVARPDHHWGETPCAFVKLKDGASATEAEIINFCREKLPHYMAPKTVVFEDLPKTSTGKTQKFVLRDKARAMGSLTKVACSSKM</sequence>
<keyword evidence="5" id="KW-0276">Fatty acid metabolism</keyword>
<dbReference type="GO" id="GO:0106290">
    <property type="term" value="F:trans-cinnamate-CoA ligase activity"/>
    <property type="evidence" value="ECO:0007669"/>
    <property type="project" value="UniProtKB-ARBA"/>
</dbReference>
<evidence type="ECO:0000256" key="9">
    <source>
        <dbReference type="ARBA" id="ARBA00034223"/>
    </source>
</evidence>
<feature type="domain" description="AMP-dependent synthetase/ligase" evidence="11">
    <location>
        <begin position="116"/>
        <end position="495"/>
    </location>
</feature>
<reference evidence="14" key="3">
    <citation type="submission" date="2021-05" db="UniProtKB">
        <authorList>
            <consortium name="EnsemblPlants"/>
        </authorList>
    </citation>
    <scope>IDENTIFICATION</scope>
    <source>
        <strain evidence="14">cv. B73</strain>
    </source>
</reference>
<dbReference type="Pfam" id="PF00501">
    <property type="entry name" value="AMP-binding"/>
    <property type="match status" value="1"/>
</dbReference>
<comment type="similarity">
    <text evidence="2">Belongs to the ATP-dependent AMP-binding enzyme family.</text>
</comment>
<dbReference type="EMBL" id="CM007647">
    <property type="protein sequence ID" value="ONL93386.1"/>
    <property type="molecule type" value="Genomic_DNA"/>
</dbReference>
<dbReference type="EnsemblPlants" id="Zm00001eb442060_T001">
    <property type="protein sequence ID" value="Zm00001eb442060_P001"/>
    <property type="gene ID" value="Zm00001eb442060"/>
</dbReference>
<proteinExistence type="evidence at protein level"/>
<dbReference type="NCBIfam" id="NF006020">
    <property type="entry name" value="PRK08162.1"/>
    <property type="match status" value="1"/>
</dbReference>
<evidence type="ECO:0000313" key="14">
    <source>
        <dbReference type="EnsemblPlants" id="Zm00001eb002720_P001"/>
    </source>
</evidence>
<comment type="cofactor">
    <cofactor evidence="1">
        <name>Mg(2+)</name>
        <dbReference type="ChEBI" id="CHEBI:18420"/>
    </cofactor>
</comment>
<evidence type="ECO:0000256" key="7">
    <source>
        <dbReference type="ARBA" id="ARBA00023098"/>
    </source>
</evidence>
<evidence type="ECO:0000256" key="10">
    <source>
        <dbReference type="ARBA" id="ARBA00034252"/>
    </source>
</evidence>
<dbReference type="Gene3D" id="3.30.300.30">
    <property type="match status" value="1"/>
</dbReference>
<keyword evidence="16" id="KW-1267">Proteomics identification</keyword>
<dbReference type="SUPFAM" id="SSF56801">
    <property type="entry name" value="Acetyl-CoA synthetase-like"/>
    <property type="match status" value="1"/>
</dbReference>
<evidence type="ECO:0000259" key="11">
    <source>
        <dbReference type="Pfam" id="PF00501"/>
    </source>
</evidence>
<dbReference type="PROSITE" id="PS00455">
    <property type="entry name" value="AMP_BINDING"/>
    <property type="match status" value="1"/>
</dbReference>
<dbReference type="Proteomes" id="UP000007305">
    <property type="component" value="Chromosome 1"/>
</dbReference>
<reference evidence="14" key="2">
    <citation type="submission" date="2019-07" db="EMBL/GenBank/DDBJ databases">
        <authorList>
            <person name="Seetharam A."/>
            <person name="Woodhouse M."/>
            <person name="Cannon E."/>
        </authorList>
    </citation>
    <scope>NUCLEOTIDE SEQUENCE [LARGE SCALE GENOMIC DNA]</scope>
    <source>
        <strain evidence="14">cv. B73</strain>
    </source>
</reference>
<dbReference type="RefSeq" id="XP_008650750.1">
    <property type="nucleotide sequence ID" value="XM_008652528.3"/>
</dbReference>
<name>A0A1D6JMW4_MAIZE</name>
<evidence type="ECO:0000256" key="2">
    <source>
        <dbReference type="ARBA" id="ARBA00006432"/>
    </source>
</evidence>
<dbReference type="PANTHER" id="PTHR43859:SF4">
    <property type="entry name" value="BUTANOATE--COA LIGASE AAE1-RELATED"/>
    <property type="match status" value="1"/>
</dbReference>